<keyword evidence="2" id="KW-1185">Reference proteome</keyword>
<organism evidence="1 2">
    <name type="scientific">Solanum commersonii</name>
    <name type="common">Commerson's wild potato</name>
    <name type="synonym">Commerson's nightshade</name>
    <dbReference type="NCBI Taxonomy" id="4109"/>
    <lineage>
        <taxon>Eukaryota</taxon>
        <taxon>Viridiplantae</taxon>
        <taxon>Streptophyta</taxon>
        <taxon>Embryophyta</taxon>
        <taxon>Tracheophyta</taxon>
        <taxon>Spermatophyta</taxon>
        <taxon>Magnoliopsida</taxon>
        <taxon>eudicotyledons</taxon>
        <taxon>Gunneridae</taxon>
        <taxon>Pentapetalae</taxon>
        <taxon>asterids</taxon>
        <taxon>lamiids</taxon>
        <taxon>Solanales</taxon>
        <taxon>Solanaceae</taxon>
        <taxon>Solanoideae</taxon>
        <taxon>Solaneae</taxon>
        <taxon>Solanum</taxon>
    </lineage>
</organism>
<evidence type="ECO:0000313" key="2">
    <source>
        <dbReference type="Proteomes" id="UP000824120"/>
    </source>
</evidence>
<evidence type="ECO:0000313" key="1">
    <source>
        <dbReference type="EMBL" id="KAG5593555.1"/>
    </source>
</evidence>
<name>A0A9J5XYX7_SOLCO</name>
<protein>
    <submittedName>
        <fullName evidence="1">Uncharacterized protein</fullName>
    </submittedName>
</protein>
<dbReference type="EMBL" id="JACXVP010000008">
    <property type="protein sequence ID" value="KAG5593555.1"/>
    <property type="molecule type" value="Genomic_DNA"/>
</dbReference>
<comment type="caution">
    <text evidence="1">The sequence shown here is derived from an EMBL/GenBank/DDBJ whole genome shotgun (WGS) entry which is preliminary data.</text>
</comment>
<accession>A0A9J5XYX7</accession>
<dbReference type="Proteomes" id="UP000824120">
    <property type="component" value="Chromosome 8"/>
</dbReference>
<sequence>MAKTTHFKGQMRLRAGTSVKTVAKELFGPNGQNCPFSRSNEPQSSPWIFCSSKSPTSFLPKFYMNVR</sequence>
<gene>
    <name evidence="1" type="ORF">H5410_044069</name>
</gene>
<dbReference type="AlphaFoldDB" id="A0A9J5XYX7"/>
<reference evidence="1 2" key="1">
    <citation type="submission" date="2020-09" db="EMBL/GenBank/DDBJ databases">
        <title>De no assembly of potato wild relative species, Solanum commersonii.</title>
        <authorList>
            <person name="Cho K."/>
        </authorList>
    </citation>
    <scope>NUCLEOTIDE SEQUENCE [LARGE SCALE GENOMIC DNA]</scope>
    <source>
        <strain evidence="1">LZ3.2</strain>
        <tissue evidence="1">Leaf</tissue>
    </source>
</reference>
<proteinExistence type="predicted"/>